<dbReference type="EMBL" id="AFZE01000002">
    <property type="protein sequence ID" value="EHL16507.1"/>
    <property type="molecule type" value="Genomic_DNA"/>
</dbReference>
<dbReference type="BioCyc" id="EBAC796937-HMP:GMGH-1056-MONOMER"/>
<evidence type="ECO:0000313" key="2">
    <source>
        <dbReference type="EMBL" id="EHL16507.1"/>
    </source>
</evidence>
<feature type="compositionally biased region" description="Basic and acidic residues" evidence="1">
    <location>
        <begin position="20"/>
        <end position="54"/>
    </location>
</feature>
<sequence>MKISMIDKTIFKGLYNSKDNLPKKENTLDDKTSSLLRELKNDSKEEEKDKKTYEMSDEELAKNSYTKKLVGVKSLSKKLLEEIERQNKLREIELKKLKAQSVYKKIASGSVVSEEDMRLMKKYYPNMLSKAKDIDKQRKYVELSVQNSRTKKEAQKIVDMSSKEIFEVDKDKIVSLREKLRIMIEFKEDID</sequence>
<comment type="caution">
    <text evidence="2">The sequence shown here is derived from an EMBL/GenBank/DDBJ whole genome shotgun (WGS) entry which is preliminary data.</text>
</comment>
<gene>
    <name evidence="2" type="ORF">HMPREF9629_01054</name>
</gene>
<proteinExistence type="predicted"/>
<dbReference type="AlphaFoldDB" id="G9WY03"/>
<dbReference type="Proteomes" id="UP000006437">
    <property type="component" value="Unassembled WGS sequence"/>
</dbReference>
<accession>G9WY03</accession>
<feature type="region of interest" description="Disordered" evidence="1">
    <location>
        <begin position="20"/>
        <end position="57"/>
    </location>
</feature>
<dbReference type="RefSeq" id="WP_009525289.1">
    <property type="nucleotide sequence ID" value="NZ_JH414551.1"/>
</dbReference>
<organism evidence="2 3">
    <name type="scientific">Peptoanaerobacter stomatis</name>
    <dbReference type="NCBI Taxonomy" id="796937"/>
    <lineage>
        <taxon>Bacteria</taxon>
        <taxon>Bacillati</taxon>
        <taxon>Bacillota</taxon>
        <taxon>Clostridia</taxon>
        <taxon>Peptostreptococcales</taxon>
        <taxon>Filifactoraceae</taxon>
        <taxon>Peptoanaerobacter</taxon>
    </lineage>
</organism>
<evidence type="ECO:0000313" key="3">
    <source>
        <dbReference type="Proteomes" id="UP000006437"/>
    </source>
</evidence>
<dbReference type="HOGENOM" id="CLU_1420273_0_0_9"/>
<evidence type="ECO:0000256" key="1">
    <source>
        <dbReference type="SAM" id="MobiDB-lite"/>
    </source>
</evidence>
<reference evidence="2 3" key="1">
    <citation type="submission" date="2011-08" db="EMBL/GenBank/DDBJ databases">
        <title>The Genome Sequence of Eubacteriaceae bacterium ACC19a.</title>
        <authorList>
            <consortium name="The Broad Institute Genome Sequencing Platform"/>
            <person name="Earl A."/>
            <person name="Ward D."/>
            <person name="Feldgarden M."/>
            <person name="Gevers D."/>
            <person name="Sizova M."/>
            <person name="Hazen A."/>
            <person name="Epstein S."/>
            <person name="Young S.K."/>
            <person name="Zeng Q."/>
            <person name="Gargeya S."/>
            <person name="Fitzgerald M."/>
            <person name="Haas B."/>
            <person name="Abouelleil A."/>
            <person name="Alvarado L."/>
            <person name="Arachchi H.M."/>
            <person name="Berlin A."/>
            <person name="Brown A."/>
            <person name="Chapman S.B."/>
            <person name="Chen Z."/>
            <person name="Dunbar C."/>
            <person name="Freedman E."/>
            <person name="Gearin G."/>
            <person name="Gellesch M."/>
            <person name="Goldberg J."/>
            <person name="Griggs A."/>
            <person name="Gujja S."/>
            <person name="Heiman D."/>
            <person name="Howarth C."/>
            <person name="Larson L."/>
            <person name="Lui A."/>
            <person name="MacDonald P.J.P."/>
            <person name="Montmayeur A."/>
            <person name="Murphy C."/>
            <person name="Neiman D."/>
            <person name="Pearson M."/>
            <person name="Priest M."/>
            <person name="Roberts A."/>
            <person name="Saif S."/>
            <person name="Shea T."/>
            <person name="Shenoy N."/>
            <person name="Sisk P."/>
            <person name="Stolte C."/>
            <person name="Sykes S."/>
            <person name="Wortman J."/>
            <person name="Nusbaum C."/>
            <person name="Birren B."/>
        </authorList>
    </citation>
    <scope>NUCLEOTIDE SEQUENCE [LARGE SCALE GENOMIC DNA]</scope>
    <source>
        <strain evidence="2 3">ACC19a</strain>
    </source>
</reference>
<name>G9WY03_9FIRM</name>
<protein>
    <submittedName>
        <fullName evidence="2">Uncharacterized protein</fullName>
    </submittedName>
</protein>